<sequence>MMNIACFSLQLLLDTHWEDDTIHSSSQGSPNRPHLPSPRRRLVTPLKRKPNRILTGRRKPKKWSSFEEQALIDAAKE</sequence>
<evidence type="ECO:0000313" key="2">
    <source>
        <dbReference type="EMBL" id="KAF9604262.1"/>
    </source>
</evidence>
<dbReference type="PANTHER" id="PTHR46993">
    <property type="entry name" value="MYB TRANSCRIPTION FACTOR"/>
    <property type="match status" value="1"/>
</dbReference>
<dbReference type="AlphaFoldDB" id="A0A835HTR2"/>
<dbReference type="Proteomes" id="UP000631114">
    <property type="component" value="Unassembled WGS sequence"/>
</dbReference>
<dbReference type="EMBL" id="JADFTS010000005">
    <property type="protein sequence ID" value="KAF9604262.1"/>
    <property type="molecule type" value="Genomic_DNA"/>
</dbReference>
<accession>A0A835HTR2</accession>
<evidence type="ECO:0000256" key="1">
    <source>
        <dbReference type="SAM" id="MobiDB-lite"/>
    </source>
</evidence>
<feature type="compositionally biased region" description="Basic residues" evidence="1">
    <location>
        <begin position="37"/>
        <end position="61"/>
    </location>
</feature>
<evidence type="ECO:0000313" key="3">
    <source>
        <dbReference type="Proteomes" id="UP000631114"/>
    </source>
</evidence>
<proteinExistence type="predicted"/>
<comment type="caution">
    <text evidence="2">The sequence shown here is derived from an EMBL/GenBank/DDBJ whole genome shotgun (WGS) entry which is preliminary data.</text>
</comment>
<name>A0A835HTR2_9MAGN</name>
<dbReference type="OrthoDB" id="608866at2759"/>
<protein>
    <submittedName>
        <fullName evidence="2">Uncharacterized protein</fullName>
    </submittedName>
</protein>
<feature type="region of interest" description="Disordered" evidence="1">
    <location>
        <begin position="20"/>
        <end position="61"/>
    </location>
</feature>
<gene>
    <name evidence="2" type="ORF">IFM89_004968</name>
</gene>
<organism evidence="2 3">
    <name type="scientific">Coptis chinensis</name>
    <dbReference type="NCBI Taxonomy" id="261450"/>
    <lineage>
        <taxon>Eukaryota</taxon>
        <taxon>Viridiplantae</taxon>
        <taxon>Streptophyta</taxon>
        <taxon>Embryophyta</taxon>
        <taxon>Tracheophyta</taxon>
        <taxon>Spermatophyta</taxon>
        <taxon>Magnoliopsida</taxon>
        <taxon>Ranunculales</taxon>
        <taxon>Ranunculaceae</taxon>
        <taxon>Coptidoideae</taxon>
        <taxon>Coptis</taxon>
    </lineage>
</organism>
<dbReference type="PANTHER" id="PTHR46993:SF4">
    <property type="entry name" value="MYB-LIKE HTH TRANSCRIPTIONAL REGULATOR FAMILY PROTEIN"/>
    <property type="match status" value="1"/>
</dbReference>
<keyword evidence="3" id="KW-1185">Reference proteome</keyword>
<reference evidence="2 3" key="1">
    <citation type="submission" date="2020-10" db="EMBL/GenBank/DDBJ databases">
        <title>The Coptis chinensis genome and diversification of protoberbering-type alkaloids.</title>
        <authorList>
            <person name="Wang B."/>
            <person name="Shu S."/>
            <person name="Song C."/>
            <person name="Liu Y."/>
        </authorList>
    </citation>
    <scope>NUCLEOTIDE SEQUENCE [LARGE SCALE GENOMIC DNA]</scope>
    <source>
        <strain evidence="2">HL-2020</strain>
        <tissue evidence="2">Leaf</tissue>
    </source>
</reference>